<dbReference type="InterPro" id="IPR002680">
    <property type="entry name" value="AOX"/>
</dbReference>
<dbReference type="AlphaFoldDB" id="A0A9P7YR04"/>
<feature type="binding site" evidence="16">
    <location>
        <position position="317"/>
    </location>
    <ligand>
        <name>Fe cation</name>
        <dbReference type="ChEBI" id="CHEBI:24875"/>
        <label>2</label>
    </ligand>
</feature>
<feature type="binding site" evidence="16">
    <location>
        <position position="167"/>
    </location>
    <ligand>
        <name>Fe cation</name>
        <dbReference type="ChEBI" id="CHEBI:24875"/>
        <label>1</label>
    </ligand>
</feature>
<keyword evidence="8" id="KW-0809">Transit peptide</keyword>
<feature type="transmembrane region" description="Helical" evidence="18">
    <location>
        <begin position="221"/>
        <end position="244"/>
    </location>
</feature>
<evidence type="ECO:0000256" key="13">
    <source>
        <dbReference type="ARBA" id="ARBA00023128"/>
    </source>
</evidence>
<evidence type="ECO:0000256" key="9">
    <source>
        <dbReference type="ARBA" id="ARBA00022982"/>
    </source>
</evidence>
<name>A0A9P7YR04_9HELO</name>
<evidence type="ECO:0000256" key="8">
    <source>
        <dbReference type="ARBA" id="ARBA00022946"/>
    </source>
</evidence>
<accession>A0A9P7YR04</accession>
<dbReference type="GO" id="GO:0098803">
    <property type="term" value="C:respiratory chain complex"/>
    <property type="evidence" value="ECO:0007669"/>
    <property type="project" value="UniProtKB-UniRule"/>
</dbReference>
<evidence type="ECO:0000256" key="7">
    <source>
        <dbReference type="ARBA" id="ARBA00022792"/>
    </source>
</evidence>
<keyword evidence="6 16" id="KW-0479">Metal-binding</keyword>
<dbReference type="Gene3D" id="1.20.1260.140">
    <property type="entry name" value="Alternative oxidase"/>
    <property type="match status" value="1"/>
</dbReference>
<sequence length="366" mass="42479">MYVTRLSTRVSTRVPLSKQVASHISKAATANFSSSYCGPIRHVAFIAQPTQQSRRQFSSTSRTQLREYFPEPENELIRKTKPAWEHPDFAYDDMKSKVFYAHREPADFSDRVALFMVRMLRWGTDIATGYKHDVEETKRVGDENAVAGTKPYGMSERKWLIRFIFLESVAGVPGMVAAMLRHLHSMRKLKRDNGWIETLLEESQNERMHLLTFLKMAQPGWFMRFMLLGAQGVFFNSMFLSYLISPRTAHRFVGYIEEEAVFTYTLAIQDLENGKLPLWTHSDFNVPDIAVDYWKMPEDKRTMRDLLLYVRADEAKHREVNHTLANLDQNQDPNPFVSEYKDPTVPHPGKGIEHVKPIGWERSDII</sequence>
<dbReference type="InterPro" id="IPR038659">
    <property type="entry name" value="AOX_sf"/>
</dbReference>
<comment type="function">
    <text evidence="15">Catalyzes cyanide-resistant oxygen consumption. May increase respiration when the cytochrome respiratory pathway is restricted, or in response to low temperatures.</text>
</comment>
<comment type="subcellular location">
    <subcellularLocation>
        <location evidence="1">Mitochondrion inner membrane</location>
        <topology evidence="1">Multi-pass membrane protein</topology>
        <orientation evidence="1">Matrix side</orientation>
    </subcellularLocation>
</comment>
<keyword evidence="11 17" id="KW-0560">Oxidoreductase</keyword>
<comment type="caution">
    <text evidence="19">The sequence shown here is derived from an EMBL/GenBank/DDBJ whole genome shotgun (WGS) entry which is preliminary data.</text>
</comment>
<keyword evidence="4 17" id="KW-0679">Respiratory chain</keyword>
<feature type="binding site" evidence="16">
    <location>
        <position position="206"/>
    </location>
    <ligand>
        <name>Fe cation</name>
        <dbReference type="ChEBI" id="CHEBI:24875"/>
        <label>2</label>
    </ligand>
</feature>
<feature type="transmembrane region" description="Helical" evidence="18">
    <location>
        <begin position="159"/>
        <end position="180"/>
    </location>
</feature>
<proteinExistence type="inferred from homology"/>
<gene>
    <name evidence="19" type="ORF">BJ875DRAFT_57772</name>
</gene>
<comment type="cofactor">
    <cofactor evidence="16 17">
        <name>Fe cation</name>
        <dbReference type="ChEBI" id="CHEBI:24875"/>
    </cofactor>
    <text evidence="16 17">Binds 2 iron ions per subunit.</text>
</comment>
<keyword evidence="3" id="KW-0813">Transport</keyword>
<evidence type="ECO:0000256" key="4">
    <source>
        <dbReference type="ARBA" id="ARBA00022660"/>
    </source>
</evidence>
<evidence type="ECO:0000256" key="16">
    <source>
        <dbReference type="PIRSR" id="PIRSR005229-1"/>
    </source>
</evidence>
<keyword evidence="13" id="KW-0496">Mitochondrion</keyword>
<feature type="binding site" evidence="16">
    <location>
        <position position="257"/>
    </location>
    <ligand>
        <name>Fe cation</name>
        <dbReference type="ChEBI" id="CHEBI:24875"/>
        <label>2</label>
    </ligand>
</feature>
<evidence type="ECO:0000313" key="19">
    <source>
        <dbReference type="EMBL" id="KAG9238373.1"/>
    </source>
</evidence>
<dbReference type="EMBL" id="MU251371">
    <property type="protein sequence ID" value="KAG9238373.1"/>
    <property type="molecule type" value="Genomic_DNA"/>
</dbReference>
<comment type="similarity">
    <text evidence="2 17">Belongs to the alternative oxidase family.</text>
</comment>
<evidence type="ECO:0000256" key="12">
    <source>
        <dbReference type="ARBA" id="ARBA00023004"/>
    </source>
</evidence>
<dbReference type="EC" id="1.-.-.-" evidence="17"/>
<organism evidence="19 20">
    <name type="scientific">Amylocarpus encephaloides</name>
    <dbReference type="NCBI Taxonomy" id="45428"/>
    <lineage>
        <taxon>Eukaryota</taxon>
        <taxon>Fungi</taxon>
        <taxon>Dikarya</taxon>
        <taxon>Ascomycota</taxon>
        <taxon>Pezizomycotina</taxon>
        <taxon>Leotiomycetes</taxon>
        <taxon>Helotiales</taxon>
        <taxon>Helotiales incertae sedis</taxon>
        <taxon>Amylocarpus</taxon>
    </lineage>
</organism>
<evidence type="ECO:0000256" key="15">
    <source>
        <dbReference type="ARBA" id="ARBA00025285"/>
    </source>
</evidence>
<dbReference type="FunFam" id="1.20.1260.140:FF:000002">
    <property type="entry name" value="Alternative oxidase"/>
    <property type="match status" value="1"/>
</dbReference>
<feature type="binding site" evidence="16">
    <location>
        <position position="209"/>
    </location>
    <ligand>
        <name>Fe cation</name>
        <dbReference type="ChEBI" id="CHEBI:24875"/>
        <label>1</label>
    </ligand>
</feature>
<dbReference type="PANTHER" id="PTHR31803">
    <property type="entry name" value="ALTERNATIVE OXIDASE"/>
    <property type="match status" value="1"/>
</dbReference>
<evidence type="ECO:0000256" key="5">
    <source>
        <dbReference type="ARBA" id="ARBA00022692"/>
    </source>
</evidence>
<keyword evidence="9 17" id="KW-0249">Electron transport</keyword>
<keyword evidence="20" id="KW-1185">Reference proteome</keyword>
<keyword evidence="14 17" id="KW-0472">Membrane</keyword>
<keyword evidence="5 17" id="KW-0812">Transmembrane</keyword>
<feature type="binding site" evidence="16">
    <location>
        <position position="314"/>
    </location>
    <ligand>
        <name>Fe cation</name>
        <dbReference type="ChEBI" id="CHEBI:24875"/>
        <label>2</label>
    </ligand>
</feature>
<evidence type="ECO:0000256" key="14">
    <source>
        <dbReference type="ARBA" id="ARBA00023136"/>
    </source>
</evidence>
<evidence type="ECO:0000256" key="2">
    <source>
        <dbReference type="ARBA" id="ARBA00008388"/>
    </source>
</evidence>
<evidence type="ECO:0000256" key="17">
    <source>
        <dbReference type="RuleBase" id="RU003779"/>
    </source>
</evidence>
<keyword evidence="10 18" id="KW-1133">Transmembrane helix</keyword>
<evidence type="ECO:0000313" key="20">
    <source>
        <dbReference type="Proteomes" id="UP000824998"/>
    </source>
</evidence>
<dbReference type="CDD" id="cd01053">
    <property type="entry name" value="AOX"/>
    <property type="match status" value="1"/>
</dbReference>
<evidence type="ECO:0000256" key="6">
    <source>
        <dbReference type="ARBA" id="ARBA00022723"/>
    </source>
</evidence>
<dbReference type="GO" id="GO:0046872">
    <property type="term" value="F:metal ion binding"/>
    <property type="evidence" value="ECO:0007669"/>
    <property type="project" value="UniProtKB-UniRule"/>
</dbReference>
<dbReference type="GO" id="GO:0010230">
    <property type="term" value="P:alternative respiration"/>
    <property type="evidence" value="ECO:0007669"/>
    <property type="project" value="TreeGrafter"/>
</dbReference>
<dbReference type="GO" id="GO:0009916">
    <property type="term" value="F:alternative oxidase activity"/>
    <property type="evidence" value="ECO:0007669"/>
    <property type="project" value="UniProtKB-UniRule"/>
</dbReference>
<feature type="binding site" evidence="16">
    <location>
        <position position="206"/>
    </location>
    <ligand>
        <name>Fe cation</name>
        <dbReference type="ChEBI" id="CHEBI:24875"/>
        <label>1</label>
    </ligand>
</feature>
<dbReference type="Pfam" id="PF01786">
    <property type="entry name" value="AOX"/>
    <property type="match status" value="1"/>
</dbReference>
<evidence type="ECO:0000256" key="1">
    <source>
        <dbReference type="ARBA" id="ARBA00004292"/>
    </source>
</evidence>
<evidence type="ECO:0000256" key="10">
    <source>
        <dbReference type="ARBA" id="ARBA00022989"/>
    </source>
</evidence>
<dbReference type="OrthoDB" id="16906at2759"/>
<evidence type="ECO:0000256" key="3">
    <source>
        <dbReference type="ARBA" id="ARBA00022448"/>
    </source>
</evidence>
<keyword evidence="12 16" id="KW-0408">Iron</keyword>
<keyword evidence="7" id="KW-0999">Mitochondrion inner membrane</keyword>
<evidence type="ECO:0000256" key="18">
    <source>
        <dbReference type="SAM" id="Phobius"/>
    </source>
</evidence>
<protein>
    <recommendedName>
        <fullName evidence="17">Alternative oxidase</fullName>
        <ecNumber evidence="17">1.-.-.-</ecNumber>
    </recommendedName>
</protein>
<evidence type="ECO:0000256" key="11">
    <source>
        <dbReference type="ARBA" id="ARBA00023002"/>
    </source>
</evidence>
<dbReference type="Proteomes" id="UP000824998">
    <property type="component" value="Unassembled WGS sequence"/>
</dbReference>
<dbReference type="GO" id="GO:0005743">
    <property type="term" value="C:mitochondrial inner membrane"/>
    <property type="evidence" value="ECO:0007669"/>
    <property type="project" value="UniProtKB-SubCell"/>
</dbReference>
<dbReference type="PIRSF" id="PIRSF005229">
    <property type="entry name" value="AOX"/>
    <property type="match status" value="1"/>
</dbReference>
<feature type="binding site" evidence="16">
    <location>
        <position position="314"/>
    </location>
    <ligand>
        <name>Fe cation</name>
        <dbReference type="ChEBI" id="CHEBI:24875"/>
        <label>1</label>
    </ligand>
</feature>
<dbReference type="PANTHER" id="PTHR31803:SF3">
    <property type="entry name" value="ALTERNATIVE OXIDASE"/>
    <property type="match status" value="1"/>
</dbReference>
<reference evidence="19" key="1">
    <citation type="journal article" date="2021" name="IMA Fungus">
        <title>Genomic characterization of three marine fungi, including Emericellopsis atlantica sp. nov. with signatures of a generalist lifestyle and marine biomass degradation.</title>
        <authorList>
            <person name="Hagestad O.C."/>
            <person name="Hou L."/>
            <person name="Andersen J.H."/>
            <person name="Hansen E.H."/>
            <person name="Altermark B."/>
            <person name="Li C."/>
            <person name="Kuhnert E."/>
            <person name="Cox R.J."/>
            <person name="Crous P.W."/>
            <person name="Spatafora J.W."/>
            <person name="Lail K."/>
            <person name="Amirebrahimi M."/>
            <person name="Lipzen A."/>
            <person name="Pangilinan J."/>
            <person name="Andreopoulos W."/>
            <person name="Hayes R.D."/>
            <person name="Ng V."/>
            <person name="Grigoriev I.V."/>
            <person name="Jackson S.A."/>
            <person name="Sutton T.D.S."/>
            <person name="Dobson A.D.W."/>
            <person name="Rama T."/>
        </authorList>
    </citation>
    <scope>NUCLEOTIDE SEQUENCE</scope>
    <source>
        <strain evidence="19">TRa018bII</strain>
    </source>
</reference>